<dbReference type="SMART" id="SM00233">
    <property type="entry name" value="PH"/>
    <property type="match status" value="1"/>
</dbReference>
<dbReference type="Gene3D" id="2.30.29.30">
    <property type="entry name" value="Pleckstrin-homology domain (PH domain)/Phosphotyrosine-binding domain (PTB)"/>
    <property type="match status" value="1"/>
</dbReference>
<dbReference type="GeneID" id="114328394"/>
<dbReference type="CDD" id="cd00160">
    <property type="entry name" value="RhoGEF"/>
    <property type="match status" value="1"/>
</dbReference>
<evidence type="ECO:0000313" key="12">
    <source>
        <dbReference type="RefSeq" id="XP_028133031.1"/>
    </source>
</evidence>
<dbReference type="KEGG" id="dvv:114328394"/>
<dbReference type="Pfam" id="PF00621">
    <property type="entry name" value="RhoGEF"/>
    <property type="match status" value="1"/>
</dbReference>
<dbReference type="PANTHER" id="PTHR45818:SF3">
    <property type="entry name" value="PROTEIN VAV"/>
    <property type="match status" value="1"/>
</dbReference>
<proteinExistence type="predicted"/>
<dbReference type="InterPro" id="IPR001849">
    <property type="entry name" value="PH_domain"/>
</dbReference>
<protein>
    <submittedName>
        <fullName evidence="12">Protein vav isoform X1</fullName>
    </submittedName>
</protein>
<dbReference type="Gene3D" id="3.30.60.20">
    <property type="match status" value="1"/>
</dbReference>
<dbReference type="InterPro" id="IPR036860">
    <property type="entry name" value="SH2_dom_sf"/>
</dbReference>
<dbReference type="SMART" id="SM00252">
    <property type="entry name" value="SH2"/>
    <property type="match status" value="1"/>
</dbReference>
<dbReference type="EnsemblMetazoa" id="XM_028277230.1">
    <property type="protein sequence ID" value="XP_028133031.1"/>
    <property type="gene ID" value="LOC114328394"/>
</dbReference>
<keyword evidence="11" id="KW-1185">Reference proteome</keyword>
<dbReference type="AlphaFoldDB" id="A0A6P7FBP9"/>
<keyword evidence="1" id="KW-0597">Phosphoprotein</keyword>
<dbReference type="Gene3D" id="1.20.900.10">
    <property type="entry name" value="Dbl homology (DH) domain"/>
    <property type="match status" value="1"/>
</dbReference>
<evidence type="ECO:0000256" key="3">
    <source>
        <dbReference type="ARBA" id="ARBA00022737"/>
    </source>
</evidence>
<dbReference type="SUPFAM" id="SSF47576">
    <property type="entry name" value="Calponin-homology domain, CH-domain"/>
    <property type="match status" value="1"/>
</dbReference>
<dbReference type="CDD" id="cd01223">
    <property type="entry name" value="PH_Vav"/>
    <property type="match status" value="1"/>
</dbReference>
<dbReference type="InterPro" id="IPR035899">
    <property type="entry name" value="DBL_dom_sf"/>
</dbReference>
<dbReference type="PROSITE" id="PS50010">
    <property type="entry name" value="DH_2"/>
    <property type="match status" value="1"/>
</dbReference>
<dbReference type="CDD" id="cd20810">
    <property type="entry name" value="C1_VAV"/>
    <property type="match status" value="1"/>
</dbReference>
<dbReference type="OrthoDB" id="5340910at2759"/>
<dbReference type="GO" id="GO:0005737">
    <property type="term" value="C:cytoplasm"/>
    <property type="evidence" value="ECO:0007669"/>
    <property type="project" value="TreeGrafter"/>
</dbReference>
<dbReference type="SMART" id="SM00109">
    <property type="entry name" value="C1"/>
    <property type="match status" value="1"/>
</dbReference>
<keyword evidence="4 5" id="KW-0727">SH2 domain</keyword>
<dbReference type="InterPro" id="IPR001715">
    <property type="entry name" value="CH_dom"/>
</dbReference>
<dbReference type="GO" id="GO:0016477">
    <property type="term" value="P:cell migration"/>
    <property type="evidence" value="ECO:0007669"/>
    <property type="project" value="TreeGrafter"/>
</dbReference>
<dbReference type="InterPro" id="IPR000219">
    <property type="entry name" value="DH_dom"/>
</dbReference>
<dbReference type="PROSITE" id="PS50021">
    <property type="entry name" value="CH"/>
    <property type="match status" value="1"/>
</dbReference>
<dbReference type="Pfam" id="PF00130">
    <property type="entry name" value="C1_1"/>
    <property type="match status" value="1"/>
</dbReference>
<dbReference type="InterPro" id="IPR037832">
    <property type="entry name" value="PH_Vav"/>
</dbReference>
<keyword evidence="2" id="KW-0344">Guanine-nucleotide releasing factor</keyword>
<evidence type="ECO:0000256" key="4">
    <source>
        <dbReference type="ARBA" id="ARBA00022999"/>
    </source>
</evidence>
<dbReference type="PROSITE" id="PS50001">
    <property type="entry name" value="SH2"/>
    <property type="match status" value="1"/>
</dbReference>
<feature type="domain" description="DH" evidence="7">
    <location>
        <begin position="229"/>
        <end position="408"/>
    </location>
</feature>
<dbReference type="Gene3D" id="3.30.505.10">
    <property type="entry name" value="SH2 domain"/>
    <property type="match status" value="1"/>
</dbReference>
<dbReference type="SMART" id="SM00033">
    <property type="entry name" value="CH"/>
    <property type="match status" value="1"/>
</dbReference>
<dbReference type="CTD" id="32920"/>
<dbReference type="Pfam" id="PF00307">
    <property type="entry name" value="CH"/>
    <property type="match status" value="1"/>
</dbReference>
<reference evidence="10" key="2">
    <citation type="submission" date="2025-05" db="UniProtKB">
        <authorList>
            <consortium name="EnsemblMetazoa"/>
        </authorList>
    </citation>
    <scope>IDENTIFICATION</scope>
</reference>
<dbReference type="SUPFAM" id="SSF50044">
    <property type="entry name" value="SH3-domain"/>
    <property type="match status" value="1"/>
</dbReference>
<dbReference type="InterPro" id="IPR036872">
    <property type="entry name" value="CH_dom_sf"/>
</dbReference>
<dbReference type="CDD" id="cd21201">
    <property type="entry name" value="CH_VAV"/>
    <property type="match status" value="1"/>
</dbReference>
<dbReference type="SMART" id="SM00325">
    <property type="entry name" value="RhoGEF"/>
    <property type="match status" value="1"/>
</dbReference>
<dbReference type="Gene3D" id="2.30.30.40">
    <property type="entry name" value="SH3 Domains"/>
    <property type="match status" value="1"/>
</dbReference>
<dbReference type="InterPro" id="IPR000980">
    <property type="entry name" value="SH2"/>
</dbReference>
<reference evidence="12" key="1">
    <citation type="submission" date="2025-04" db="UniProtKB">
        <authorList>
            <consortium name="RefSeq"/>
        </authorList>
    </citation>
    <scope>IDENTIFICATION</scope>
    <source>
        <tissue evidence="12">Whole insect</tissue>
    </source>
</reference>
<accession>A0A6P7FBP9</accession>
<dbReference type="FunCoup" id="A0A6P7FBP9">
    <property type="interactions" value="869"/>
</dbReference>
<dbReference type="RefSeq" id="XP_028133031.1">
    <property type="nucleotide sequence ID" value="XM_028277230.1"/>
</dbReference>
<feature type="domain" description="Calponin-homology (CH)" evidence="8">
    <location>
        <begin position="29"/>
        <end position="148"/>
    </location>
</feature>
<dbReference type="GO" id="GO:0005085">
    <property type="term" value="F:guanyl-nucleotide exchange factor activity"/>
    <property type="evidence" value="ECO:0007669"/>
    <property type="project" value="UniProtKB-KW"/>
</dbReference>
<organism evidence="12">
    <name type="scientific">Diabrotica virgifera virgifera</name>
    <name type="common">western corn rootworm</name>
    <dbReference type="NCBI Taxonomy" id="50390"/>
    <lineage>
        <taxon>Eukaryota</taxon>
        <taxon>Metazoa</taxon>
        <taxon>Ecdysozoa</taxon>
        <taxon>Arthropoda</taxon>
        <taxon>Hexapoda</taxon>
        <taxon>Insecta</taxon>
        <taxon>Pterygota</taxon>
        <taxon>Neoptera</taxon>
        <taxon>Endopterygota</taxon>
        <taxon>Coleoptera</taxon>
        <taxon>Polyphaga</taxon>
        <taxon>Cucujiformia</taxon>
        <taxon>Chrysomeloidea</taxon>
        <taxon>Chrysomelidae</taxon>
        <taxon>Galerucinae</taxon>
        <taxon>Diabroticina</taxon>
        <taxon>Diabroticites</taxon>
        <taxon>Diabrotica</taxon>
    </lineage>
</organism>
<evidence type="ECO:0000313" key="11">
    <source>
        <dbReference type="Proteomes" id="UP001652700"/>
    </source>
</evidence>
<dbReference type="SUPFAM" id="SSF50729">
    <property type="entry name" value="PH domain-like"/>
    <property type="match status" value="1"/>
</dbReference>
<dbReference type="PANTHER" id="PTHR45818">
    <property type="entry name" value="PROTEIN VAV"/>
    <property type="match status" value="1"/>
</dbReference>
<feature type="domain" description="Phorbol-ester/DAG-type" evidence="9">
    <location>
        <begin position="557"/>
        <end position="606"/>
    </location>
</feature>
<dbReference type="InterPro" id="IPR002219">
    <property type="entry name" value="PKC_DAG/PE"/>
</dbReference>
<dbReference type="Pfam" id="PF22697">
    <property type="entry name" value="SOS1_NGEF_PH"/>
    <property type="match status" value="1"/>
</dbReference>
<evidence type="ECO:0000256" key="1">
    <source>
        <dbReference type="ARBA" id="ARBA00022553"/>
    </source>
</evidence>
<dbReference type="Proteomes" id="UP001652700">
    <property type="component" value="Unplaced"/>
</dbReference>
<dbReference type="Gene3D" id="1.10.418.10">
    <property type="entry name" value="Calponin-like domain"/>
    <property type="match status" value="1"/>
</dbReference>
<dbReference type="InterPro" id="IPR055251">
    <property type="entry name" value="SOS1_NGEF_PH"/>
</dbReference>
<dbReference type="InterPro" id="IPR011993">
    <property type="entry name" value="PH-like_dom_sf"/>
</dbReference>
<sequence length="800" mass="93399">MATASFAENDTLLNNSMGQVSIYRPETNDELWKECTTWLTRWEVLRSDHKANWPTASIVDLANILRDGVLLCKLLSKIDPVCIDMKDVNLKPTLAQFLCLRNINLFLKICEKNFALKQSDLFEDTMLFDLTNFHKVLCTLSKLSLCSKARFQVPGFAAQKLKREEEMIFQSLRSVTIPLQSDTNYARPNWLQFRIPCSQSADWEEDVYGDLCYVTLASTVPEHPQPTEKRDFVIKELLDTEKNYVDVLEKLRKNFMLPLINQMKPEHHTLVFFNIKDLKDVHAEFLEELFRIRTHPSTRISNIFMRFREKFLIYGMYCANLTKATQILQELCDSDEYFNQTVIKYEKEVNNGRFKLRDVLSVPMQRILKYHLLLDKLIEHTSESHEEYNDLKRARETMIDVAGYINEVARDSEHLEVINNLQETITEWNLAPNQKLSDYGRLVKDASLRIKAHDDQKNKNRYVFIFDKCILICKQLKGNQFAFRDLINIADYHVDEIHNRPVLNKEARSFYQFCLVKNDNQNAYTISLRTAELKQQIIKAIKDCIDNLKPKELKHTSHNFELHTFLQPTPCMFCSKYLKGLISQGYKCSTCGISVHKSCIHKAGKCGHNVVTSNSMTNGFNDPLRDKLWFVGEMDRVSASMKLERRENGTFMVRLRPQCDTNDIYALTLKTDTIKHMKICCITEPQGRDSKKYYLSQSKFFNSIEELVLNYQNYSLNENFNGLAEDTKLLWPFRQLKAVVVNNYDAKDKFQVSLRVDEVVIIIGKEGYKEDFWKIRTTMNEVGFVPSRILNVEGEVRFES</sequence>
<keyword evidence="3" id="KW-0677">Repeat</keyword>
<dbReference type="InParanoid" id="A0A6P7FBP9"/>
<evidence type="ECO:0000256" key="2">
    <source>
        <dbReference type="ARBA" id="ARBA00022658"/>
    </source>
</evidence>
<dbReference type="Pfam" id="PF00017">
    <property type="entry name" value="SH2"/>
    <property type="match status" value="1"/>
</dbReference>
<dbReference type="SUPFAM" id="SSF55550">
    <property type="entry name" value="SH2 domain"/>
    <property type="match status" value="1"/>
</dbReference>
<evidence type="ECO:0000259" key="8">
    <source>
        <dbReference type="PROSITE" id="PS50021"/>
    </source>
</evidence>
<dbReference type="InterPro" id="IPR036028">
    <property type="entry name" value="SH3-like_dom_sf"/>
</dbReference>
<evidence type="ECO:0000259" key="6">
    <source>
        <dbReference type="PROSITE" id="PS50001"/>
    </source>
</evidence>
<feature type="domain" description="SH2" evidence="6">
    <location>
        <begin position="629"/>
        <end position="733"/>
    </location>
</feature>
<evidence type="ECO:0000313" key="10">
    <source>
        <dbReference type="EnsemblMetazoa" id="XP_028133031.1"/>
    </source>
</evidence>
<dbReference type="PROSITE" id="PS50081">
    <property type="entry name" value="ZF_DAG_PE_2"/>
    <property type="match status" value="1"/>
</dbReference>
<gene>
    <name evidence="12" type="primary">LOC114328394</name>
</gene>
<dbReference type="SUPFAM" id="SSF48065">
    <property type="entry name" value="DBL homology domain (DH-domain)"/>
    <property type="match status" value="1"/>
</dbReference>
<name>A0A6P7FBP9_DIAVI</name>
<evidence type="ECO:0000259" key="9">
    <source>
        <dbReference type="PROSITE" id="PS50081"/>
    </source>
</evidence>
<evidence type="ECO:0000259" key="7">
    <source>
        <dbReference type="PROSITE" id="PS50010"/>
    </source>
</evidence>
<evidence type="ECO:0000256" key="5">
    <source>
        <dbReference type="PROSITE-ProRule" id="PRU00191"/>
    </source>
</evidence>
<dbReference type="PROSITE" id="PS00479">
    <property type="entry name" value="ZF_DAG_PE_1"/>
    <property type="match status" value="1"/>
</dbReference>